<evidence type="ECO:0000256" key="1">
    <source>
        <dbReference type="SAM" id="SignalP"/>
    </source>
</evidence>
<comment type="caution">
    <text evidence="2">The sequence shown here is derived from an EMBL/GenBank/DDBJ whole genome shotgun (WGS) entry which is preliminary data.</text>
</comment>
<accession>A0AAV5AJT0</accession>
<reference evidence="2" key="1">
    <citation type="submission" date="2021-10" db="EMBL/GenBank/DDBJ databases">
        <title>De novo Genome Assembly of Clathrus columnatus (Basidiomycota, Fungi) Using Illumina and Nanopore Sequence Data.</title>
        <authorList>
            <person name="Ogiso-Tanaka E."/>
            <person name="Itagaki H."/>
            <person name="Hosoya T."/>
            <person name="Hosaka K."/>
        </authorList>
    </citation>
    <scope>NUCLEOTIDE SEQUENCE</scope>
    <source>
        <strain evidence="2">MO-923</strain>
    </source>
</reference>
<dbReference type="Gene3D" id="2.60.40.420">
    <property type="entry name" value="Cupredoxins - blue copper proteins"/>
    <property type="match status" value="1"/>
</dbReference>
<evidence type="ECO:0008006" key="4">
    <source>
        <dbReference type="Google" id="ProtNLM"/>
    </source>
</evidence>
<evidence type="ECO:0000313" key="2">
    <source>
        <dbReference type="EMBL" id="GJJ14911.1"/>
    </source>
</evidence>
<feature type="signal peptide" evidence="1">
    <location>
        <begin position="1"/>
        <end position="18"/>
    </location>
</feature>
<keyword evidence="1" id="KW-0732">Signal</keyword>
<dbReference type="InterPro" id="IPR008972">
    <property type="entry name" value="Cupredoxin"/>
</dbReference>
<gene>
    <name evidence="2" type="ORF">Clacol_009181</name>
</gene>
<evidence type="ECO:0000313" key="3">
    <source>
        <dbReference type="Proteomes" id="UP001050691"/>
    </source>
</evidence>
<dbReference type="Proteomes" id="UP001050691">
    <property type="component" value="Unassembled WGS sequence"/>
</dbReference>
<sequence>MNFVCSVLLSLYLLSAEAKDVIITVGSGNGTSVFSPQTTNASSGDTIVFQFVNGTHSAVQVPFTVKTPGCRFLMRRPAV</sequence>
<dbReference type="AlphaFoldDB" id="A0AAV5AJT0"/>
<dbReference type="EMBL" id="BPWL01000010">
    <property type="protein sequence ID" value="GJJ14911.1"/>
    <property type="molecule type" value="Genomic_DNA"/>
</dbReference>
<feature type="chain" id="PRO_5043831450" description="Cupredoxin" evidence="1">
    <location>
        <begin position="19"/>
        <end position="79"/>
    </location>
</feature>
<dbReference type="SUPFAM" id="SSF49503">
    <property type="entry name" value="Cupredoxins"/>
    <property type="match status" value="1"/>
</dbReference>
<keyword evidence="3" id="KW-1185">Reference proteome</keyword>
<proteinExistence type="predicted"/>
<name>A0AAV5AJT0_9AGAM</name>
<organism evidence="2 3">
    <name type="scientific">Clathrus columnatus</name>
    <dbReference type="NCBI Taxonomy" id="1419009"/>
    <lineage>
        <taxon>Eukaryota</taxon>
        <taxon>Fungi</taxon>
        <taxon>Dikarya</taxon>
        <taxon>Basidiomycota</taxon>
        <taxon>Agaricomycotina</taxon>
        <taxon>Agaricomycetes</taxon>
        <taxon>Phallomycetidae</taxon>
        <taxon>Phallales</taxon>
        <taxon>Clathraceae</taxon>
        <taxon>Clathrus</taxon>
    </lineage>
</organism>
<protein>
    <recommendedName>
        <fullName evidence="4">Cupredoxin</fullName>
    </recommendedName>
</protein>